<keyword evidence="9" id="KW-1185">Reference proteome</keyword>
<dbReference type="InterPro" id="IPR000172">
    <property type="entry name" value="GMC_OxRdtase_N"/>
</dbReference>
<keyword evidence="4 5" id="KW-0274">FAD</keyword>
<evidence type="ECO:0000256" key="4">
    <source>
        <dbReference type="ARBA" id="ARBA00022827"/>
    </source>
</evidence>
<evidence type="ECO:0000256" key="3">
    <source>
        <dbReference type="ARBA" id="ARBA00022630"/>
    </source>
</evidence>
<evidence type="ECO:0000259" key="7">
    <source>
        <dbReference type="PROSITE" id="PS00624"/>
    </source>
</evidence>
<name>A0A7X4KA45_9SPHN</name>
<reference evidence="8 9" key="1">
    <citation type="submission" date="2019-12" db="EMBL/GenBank/DDBJ databases">
        <authorList>
            <person name="Feng G."/>
            <person name="Zhu H."/>
        </authorList>
    </citation>
    <scope>NUCLEOTIDE SEQUENCE [LARGE SCALE GENOMIC DNA]</scope>
    <source>
        <strain evidence="8 9">FGD1</strain>
    </source>
</reference>
<dbReference type="Gene3D" id="3.50.50.60">
    <property type="entry name" value="FAD/NAD(P)-binding domain"/>
    <property type="match status" value="1"/>
</dbReference>
<dbReference type="GO" id="GO:0050660">
    <property type="term" value="F:flavin adenine dinucleotide binding"/>
    <property type="evidence" value="ECO:0007669"/>
    <property type="project" value="InterPro"/>
</dbReference>
<dbReference type="PROSITE" id="PS00623">
    <property type="entry name" value="GMC_OXRED_1"/>
    <property type="match status" value="1"/>
</dbReference>
<dbReference type="GO" id="GO:0016614">
    <property type="term" value="F:oxidoreductase activity, acting on CH-OH group of donors"/>
    <property type="evidence" value="ECO:0007669"/>
    <property type="project" value="InterPro"/>
</dbReference>
<dbReference type="InterPro" id="IPR007867">
    <property type="entry name" value="GMC_OxRtase_C"/>
</dbReference>
<accession>A0A7X4KA45</accession>
<dbReference type="InterPro" id="IPR036188">
    <property type="entry name" value="FAD/NAD-bd_sf"/>
</dbReference>
<evidence type="ECO:0000256" key="1">
    <source>
        <dbReference type="ARBA" id="ARBA00001974"/>
    </source>
</evidence>
<dbReference type="Pfam" id="PF05199">
    <property type="entry name" value="GMC_oxred_C"/>
    <property type="match status" value="1"/>
</dbReference>
<dbReference type="PANTHER" id="PTHR11552:SF147">
    <property type="entry name" value="CHOLINE DEHYDROGENASE, MITOCHONDRIAL"/>
    <property type="match status" value="1"/>
</dbReference>
<feature type="domain" description="Glucose-methanol-choline oxidoreductase N-terminal" evidence="7">
    <location>
        <begin position="259"/>
        <end position="273"/>
    </location>
</feature>
<dbReference type="PROSITE" id="PS00624">
    <property type="entry name" value="GMC_OXRED_2"/>
    <property type="match status" value="1"/>
</dbReference>
<dbReference type="Proteomes" id="UP000465810">
    <property type="component" value="Unassembled WGS sequence"/>
</dbReference>
<keyword evidence="3 5" id="KW-0285">Flavoprotein</keyword>
<dbReference type="Gene3D" id="3.30.560.10">
    <property type="entry name" value="Glucose Oxidase, domain 3"/>
    <property type="match status" value="1"/>
</dbReference>
<evidence type="ECO:0000256" key="2">
    <source>
        <dbReference type="ARBA" id="ARBA00010790"/>
    </source>
</evidence>
<dbReference type="SUPFAM" id="SSF54373">
    <property type="entry name" value="FAD-linked reductases, C-terminal domain"/>
    <property type="match status" value="1"/>
</dbReference>
<dbReference type="InterPro" id="IPR012132">
    <property type="entry name" value="GMC_OxRdtase"/>
</dbReference>
<comment type="cofactor">
    <cofactor evidence="1">
        <name>FAD</name>
        <dbReference type="ChEBI" id="CHEBI:57692"/>
    </cofactor>
</comment>
<dbReference type="PIRSF" id="PIRSF000137">
    <property type="entry name" value="Alcohol_oxidase"/>
    <property type="match status" value="1"/>
</dbReference>
<proteinExistence type="inferred from homology"/>
<dbReference type="EMBL" id="WVTD01000027">
    <property type="protein sequence ID" value="MYM00074.1"/>
    <property type="molecule type" value="Genomic_DNA"/>
</dbReference>
<organism evidence="8 9">
    <name type="scientific">Novosphingobium silvae</name>
    <dbReference type="NCBI Taxonomy" id="2692619"/>
    <lineage>
        <taxon>Bacteria</taxon>
        <taxon>Pseudomonadati</taxon>
        <taxon>Pseudomonadota</taxon>
        <taxon>Alphaproteobacteria</taxon>
        <taxon>Sphingomonadales</taxon>
        <taxon>Sphingomonadaceae</taxon>
        <taxon>Novosphingobium</taxon>
    </lineage>
</organism>
<dbReference type="RefSeq" id="WP_160987345.1">
    <property type="nucleotide sequence ID" value="NZ_WVTD01000027.1"/>
</dbReference>
<dbReference type="PROSITE" id="PS51257">
    <property type="entry name" value="PROKAR_LIPOPROTEIN"/>
    <property type="match status" value="1"/>
</dbReference>
<comment type="similarity">
    <text evidence="2 5">Belongs to the GMC oxidoreductase family.</text>
</comment>
<dbReference type="SUPFAM" id="SSF51905">
    <property type="entry name" value="FAD/NAD(P)-binding domain"/>
    <property type="match status" value="1"/>
</dbReference>
<feature type="domain" description="Glucose-methanol-choline oxidoreductase N-terminal" evidence="6">
    <location>
        <begin position="86"/>
        <end position="109"/>
    </location>
</feature>
<dbReference type="Pfam" id="PF00732">
    <property type="entry name" value="GMC_oxred_N"/>
    <property type="match status" value="1"/>
</dbReference>
<dbReference type="PANTHER" id="PTHR11552">
    <property type="entry name" value="GLUCOSE-METHANOL-CHOLINE GMC OXIDOREDUCTASE"/>
    <property type="match status" value="1"/>
</dbReference>
<comment type="caution">
    <text evidence="8">The sequence shown here is derived from an EMBL/GenBank/DDBJ whole genome shotgun (WGS) entry which is preliminary data.</text>
</comment>
<evidence type="ECO:0000256" key="5">
    <source>
        <dbReference type="RuleBase" id="RU003968"/>
    </source>
</evidence>
<evidence type="ECO:0000313" key="8">
    <source>
        <dbReference type="EMBL" id="MYM00074.1"/>
    </source>
</evidence>
<evidence type="ECO:0000313" key="9">
    <source>
        <dbReference type="Proteomes" id="UP000465810"/>
    </source>
</evidence>
<sequence length="546" mass="58497">MSKQWDYIIVGAGSAGCVMAERLSADGTSQVLVLEAGGENDSFWVTLPKGVAKLVKRPEHMWAYHVAQPRDPGANDPGAGEVWIRGKGLGGSSSINGMIWSRGEPADYDAWEREAGATGWNGASMTQAFLELEDHKAGPSAMRGSGGLVRVDPACFKYPLAERMIEAGEAQGLRRVDDLNAVSGPRVGYYSHNIRNGRRDSSARTYLAAARKRPNVTVLTGAMAERIVFDGTRAVGIDVTVDGRPLRLDCKGEIVVSAGAMESPLLLQRSGIGDRDRLAAAGIPLVAHSPDVGERMIEHLSLSMPFRLDRGKGTNRSFFGIGAALAMLRYLLRGDGVLATGPFEIGAFDNVAHPDGRTDAQFYLGGYTFKVGDDKDPVPLDKIDPLPGVTIYGQLLRLTSESSVRASGPDAADAPQILHNFLSTEHDRRSAVALVRAMRAYVRSGPLADMVGEELVPGAQVESDEDVLAMFRRLSSCGLHAIRSCRMGGDRDAVVDPRLRVNGVQGLRVADCSVMPWHVTGNTNAPAMAVGLRGAKLMLEDRAARA</sequence>
<protein>
    <submittedName>
        <fullName evidence="8">Glucose-methanol-choline oxidoreductase</fullName>
    </submittedName>
</protein>
<gene>
    <name evidence="8" type="ORF">GR702_20150</name>
</gene>
<evidence type="ECO:0000259" key="6">
    <source>
        <dbReference type="PROSITE" id="PS00623"/>
    </source>
</evidence>
<dbReference type="AlphaFoldDB" id="A0A7X4KA45"/>